<feature type="binding site" evidence="4">
    <location>
        <position position="209"/>
    </location>
    <ligand>
        <name>NADP(+)</name>
        <dbReference type="ChEBI" id="CHEBI:58349"/>
    </ligand>
</feature>
<reference evidence="6 7" key="1">
    <citation type="submission" date="2019-02" db="EMBL/GenBank/DDBJ databases">
        <title>Deep-cultivation of Planctomycetes and their phenomic and genomic characterization uncovers novel biology.</title>
        <authorList>
            <person name="Wiegand S."/>
            <person name="Jogler M."/>
            <person name="Boedeker C."/>
            <person name="Pinto D."/>
            <person name="Vollmers J."/>
            <person name="Rivas-Marin E."/>
            <person name="Kohn T."/>
            <person name="Peeters S.H."/>
            <person name="Heuer A."/>
            <person name="Rast P."/>
            <person name="Oberbeckmann S."/>
            <person name="Bunk B."/>
            <person name="Jeske O."/>
            <person name="Meyerdierks A."/>
            <person name="Storesund J.E."/>
            <person name="Kallscheuer N."/>
            <person name="Luecker S."/>
            <person name="Lage O.M."/>
            <person name="Pohl T."/>
            <person name="Merkel B.J."/>
            <person name="Hornburger P."/>
            <person name="Mueller R.-W."/>
            <person name="Bruemmer F."/>
            <person name="Labrenz M."/>
            <person name="Spormann A.M."/>
            <person name="Op den Camp H."/>
            <person name="Overmann J."/>
            <person name="Amann R."/>
            <person name="Jetten M.S.M."/>
            <person name="Mascher T."/>
            <person name="Medema M.H."/>
            <person name="Devos D.P."/>
            <person name="Kaster A.-K."/>
            <person name="Ovreas L."/>
            <person name="Rohde M."/>
            <person name="Galperin M.Y."/>
            <person name="Jogler C."/>
        </authorList>
    </citation>
    <scope>NUCLEOTIDE SEQUENCE [LARGE SCALE GENOMIC DNA]</scope>
    <source>
        <strain evidence="6 7">KS4</strain>
    </source>
</reference>
<protein>
    <recommendedName>
        <fullName evidence="4">ADP-L-glycero-D-manno-heptose-6-epimerase</fullName>
        <ecNumber evidence="4">5.1.3.20</ecNumber>
    </recommendedName>
    <alternativeName>
        <fullName evidence="4">ADP-L-glycero-beta-D-manno-heptose-6-epimerase</fullName>
        <shortName evidence="4">ADP-glyceromanno-heptose 6-epimerase</shortName>
        <shortName evidence="4">ADP-hep 6-epimerase</shortName>
        <shortName evidence="4">AGME</shortName>
    </alternativeName>
</protein>
<feature type="binding site" evidence="4">
    <location>
        <position position="246"/>
    </location>
    <ligand>
        <name>substrate</name>
    </ligand>
</feature>
<evidence type="ECO:0000256" key="2">
    <source>
        <dbReference type="ARBA" id="ARBA00023235"/>
    </source>
</evidence>
<keyword evidence="2 4" id="KW-0413">Isomerase</keyword>
<dbReference type="GO" id="GO:0005975">
    <property type="term" value="P:carbohydrate metabolic process"/>
    <property type="evidence" value="ECO:0007669"/>
    <property type="project" value="UniProtKB-UniRule"/>
</dbReference>
<name>A0A517YXN6_9BACT</name>
<comment type="cofactor">
    <cofactor evidence="4">
        <name>NADP(+)</name>
        <dbReference type="ChEBI" id="CHEBI:58349"/>
    </cofactor>
    <text evidence="4">Binds 1 NADP(+) per subunit.</text>
</comment>
<keyword evidence="7" id="KW-1185">Reference proteome</keyword>
<dbReference type="EMBL" id="CP036425">
    <property type="protein sequence ID" value="QDU34985.1"/>
    <property type="molecule type" value="Genomic_DNA"/>
</dbReference>
<dbReference type="GO" id="GO:0050661">
    <property type="term" value="F:NADP binding"/>
    <property type="evidence" value="ECO:0007669"/>
    <property type="project" value="InterPro"/>
</dbReference>
<dbReference type="Proteomes" id="UP000317369">
    <property type="component" value="Chromosome"/>
</dbReference>
<dbReference type="EC" id="5.1.3.20" evidence="4"/>
<sequence length="354" mass="40006">MWAWRGRMLGLDDFTAREVSMIVVTGTNGFIGSNIVKTLNERGVSDLVVVDDYPELRGGMASKNVPEKDRYTKDMQVSRWLDLHDLHAWLETDEAKGGIDGVIHMGACSDTTVADRDYVMGINLKYTTKLWEWCTREGVAFVYASSAATYGDGGHGYSDEVDPVVYKPLNYYGESKHLFDLWALKQEKTPPRWAGLKFFNVYGQREQHKGRMASVAYHTYNQIKETGKMKLFMSHKEGVDDGCQRRDFVFVDDVVGMTLHFLDTPVSSVAANGLYNVGTGSARTFLDFAKAVFVAMGLEPKIEIIPMPEDLRGKYQYFTQATMQRLLGTGYEEPIHEIEDGVKKYVAYLDELND</sequence>
<feature type="binding site" evidence="4">
    <location>
        <begin position="51"/>
        <end position="52"/>
    </location>
    <ligand>
        <name>NADP(+)</name>
        <dbReference type="ChEBI" id="CHEBI:58349"/>
    </ligand>
</feature>
<dbReference type="GO" id="GO:0008712">
    <property type="term" value="F:ADP-glyceromanno-heptose 6-epimerase activity"/>
    <property type="evidence" value="ECO:0007669"/>
    <property type="project" value="UniProtKB-UniRule"/>
</dbReference>
<gene>
    <name evidence="4 6" type="primary">hldD</name>
    <name evidence="6" type="ORF">KS4_30620</name>
</gene>
<dbReference type="GO" id="GO:0097171">
    <property type="term" value="P:ADP-L-glycero-beta-D-manno-heptose biosynthetic process"/>
    <property type="evidence" value="ECO:0007669"/>
    <property type="project" value="UniProtKB-UniPathway"/>
</dbReference>
<feature type="binding site" evidence="4">
    <location>
        <position position="218"/>
    </location>
    <ligand>
        <name>substrate</name>
    </ligand>
</feature>
<comment type="domain">
    <text evidence="4">Contains a large N-terminal NADP-binding domain, and a smaller C-terminal substrate-binding domain.</text>
</comment>
<dbReference type="PANTHER" id="PTHR43103">
    <property type="entry name" value="NUCLEOSIDE-DIPHOSPHATE-SUGAR EPIMERASE"/>
    <property type="match status" value="1"/>
</dbReference>
<feature type="active site" description="Proton acceptor" evidence="4">
    <location>
        <position position="172"/>
    </location>
</feature>
<feature type="binding site" evidence="4">
    <location>
        <position position="200"/>
    </location>
    <ligand>
        <name>substrate</name>
    </ligand>
</feature>
<feature type="binding site" evidence="4">
    <location>
        <position position="211"/>
    </location>
    <ligand>
        <name>substrate</name>
    </ligand>
</feature>
<dbReference type="HAMAP" id="MF_01601">
    <property type="entry name" value="Heptose_epimerase"/>
    <property type="match status" value="1"/>
</dbReference>
<dbReference type="Gene3D" id="3.40.50.720">
    <property type="entry name" value="NAD(P)-binding Rossmann-like Domain"/>
    <property type="match status" value="1"/>
</dbReference>
<feature type="binding site" evidence="4">
    <location>
        <begin position="30"/>
        <end position="31"/>
    </location>
    <ligand>
        <name>NADP(+)</name>
        <dbReference type="ChEBI" id="CHEBI:58349"/>
    </ligand>
</feature>
<dbReference type="PANTHER" id="PTHR43103:SF3">
    <property type="entry name" value="ADP-L-GLYCERO-D-MANNO-HEPTOSE-6-EPIMERASE"/>
    <property type="match status" value="1"/>
</dbReference>
<dbReference type="KEGG" id="pcor:KS4_30620"/>
<feature type="binding site" evidence="4">
    <location>
        <begin position="105"/>
        <end position="109"/>
    </location>
    <ligand>
        <name>NADP(+)</name>
        <dbReference type="ChEBI" id="CHEBI:58349"/>
    </ligand>
</feature>
<feature type="binding site" evidence="4">
    <location>
        <begin position="232"/>
        <end position="235"/>
    </location>
    <ligand>
        <name>substrate</name>
    </ligand>
</feature>
<dbReference type="InterPro" id="IPR011912">
    <property type="entry name" value="Heptose_epim"/>
</dbReference>
<evidence type="ECO:0000313" key="6">
    <source>
        <dbReference type="EMBL" id="QDU34985.1"/>
    </source>
</evidence>
<dbReference type="UniPathway" id="UPA00356">
    <property type="reaction ID" value="UER00440"/>
</dbReference>
<comment type="function">
    <text evidence="4">Catalyzes the interconversion between ADP-D-glycero-beta-D-manno-heptose and ADP-L-glycero-beta-D-manno-heptose via an epimerization at carbon 6 of the heptose.</text>
</comment>
<evidence type="ECO:0000256" key="3">
    <source>
        <dbReference type="ARBA" id="ARBA00023277"/>
    </source>
</evidence>
<dbReference type="Pfam" id="PF01370">
    <property type="entry name" value="Epimerase"/>
    <property type="match status" value="1"/>
</dbReference>
<comment type="pathway">
    <text evidence="4">Nucleotide-sugar biosynthesis; ADP-L-glycero-beta-D-manno-heptose biosynthesis; ADP-L-glycero-beta-D-manno-heptose from D-glycero-beta-D-manno-heptose 7-phosphate: step 4/4.</text>
</comment>
<comment type="similarity">
    <text evidence="4">Belongs to the NAD(P)-dependent epimerase/dehydratase family. HldD subfamily.</text>
</comment>
<feature type="binding site" evidence="4">
    <location>
        <position position="315"/>
    </location>
    <ligand>
        <name>substrate</name>
    </ligand>
</feature>
<accession>A0A517YXN6</accession>
<dbReference type="CDD" id="cd05248">
    <property type="entry name" value="ADP_GME_SDR_e"/>
    <property type="match status" value="1"/>
</dbReference>
<evidence type="ECO:0000256" key="1">
    <source>
        <dbReference type="ARBA" id="ARBA00022857"/>
    </source>
</evidence>
<dbReference type="NCBIfam" id="TIGR02197">
    <property type="entry name" value="heptose_epim"/>
    <property type="match status" value="1"/>
</dbReference>
<dbReference type="InterPro" id="IPR036291">
    <property type="entry name" value="NAD(P)-bd_dom_sf"/>
</dbReference>
<comment type="caution">
    <text evidence="4">Lacks conserved residue(s) required for the propagation of feature annotation.</text>
</comment>
<organism evidence="6 7">
    <name type="scientific">Poriferisphaera corsica</name>
    <dbReference type="NCBI Taxonomy" id="2528020"/>
    <lineage>
        <taxon>Bacteria</taxon>
        <taxon>Pseudomonadati</taxon>
        <taxon>Planctomycetota</taxon>
        <taxon>Phycisphaerae</taxon>
        <taxon>Phycisphaerales</taxon>
        <taxon>Phycisphaeraceae</taxon>
        <taxon>Poriferisphaera</taxon>
    </lineage>
</organism>
<proteinExistence type="inferred from homology"/>
<feature type="domain" description="NAD-dependent epimerase/dehydratase" evidence="5">
    <location>
        <begin position="22"/>
        <end position="278"/>
    </location>
</feature>
<comment type="subunit">
    <text evidence="4">Homopentamer.</text>
</comment>
<feature type="binding site" evidence="4">
    <location>
        <position position="68"/>
    </location>
    <ligand>
        <name>NADP(+)</name>
        <dbReference type="ChEBI" id="CHEBI:58349"/>
    </ligand>
</feature>
<evidence type="ECO:0000256" key="4">
    <source>
        <dbReference type="HAMAP-Rule" id="MF_01601"/>
    </source>
</evidence>
<feature type="binding site" evidence="4">
    <location>
        <position position="201"/>
    </location>
    <ligand>
        <name>NADP(+)</name>
        <dbReference type="ChEBI" id="CHEBI:58349"/>
    </ligand>
</feature>
<dbReference type="AlphaFoldDB" id="A0A517YXN6"/>
<feature type="binding site" evidence="4">
    <location>
        <position position="176"/>
    </location>
    <ligand>
        <name>NADP(+)</name>
        <dbReference type="ChEBI" id="CHEBI:58349"/>
    </ligand>
</feature>
<dbReference type="SUPFAM" id="SSF51735">
    <property type="entry name" value="NAD(P)-binding Rossmann-fold domains"/>
    <property type="match status" value="1"/>
</dbReference>
<keyword evidence="3 4" id="KW-0119">Carbohydrate metabolism</keyword>
<evidence type="ECO:0000313" key="7">
    <source>
        <dbReference type="Proteomes" id="UP000317369"/>
    </source>
</evidence>
<comment type="catalytic activity">
    <reaction evidence="4">
        <text>ADP-D-glycero-beta-D-manno-heptose = ADP-L-glycero-beta-D-manno-heptose</text>
        <dbReference type="Rhea" id="RHEA:17577"/>
        <dbReference type="ChEBI" id="CHEBI:59967"/>
        <dbReference type="ChEBI" id="CHEBI:61506"/>
        <dbReference type="EC" id="5.1.3.20"/>
    </reaction>
</comment>
<keyword evidence="1 4" id="KW-0521">NADP</keyword>
<dbReference type="Gene3D" id="3.90.25.10">
    <property type="entry name" value="UDP-galactose 4-epimerase, domain 1"/>
    <property type="match status" value="1"/>
</dbReference>
<feature type="active site" description="Proton acceptor" evidence="4">
    <location>
        <position position="209"/>
    </location>
</feature>
<evidence type="ECO:0000259" key="5">
    <source>
        <dbReference type="Pfam" id="PF01370"/>
    </source>
</evidence>
<dbReference type="InterPro" id="IPR001509">
    <property type="entry name" value="Epimerase_deHydtase"/>
</dbReference>